<dbReference type="GO" id="GO:0016747">
    <property type="term" value="F:acyltransferase activity, transferring groups other than amino-acyl groups"/>
    <property type="evidence" value="ECO:0007669"/>
    <property type="project" value="InterPro"/>
</dbReference>
<feature type="domain" description="Thiolase N-terminal" evidence="1">
    <location>
        <begin position="4"/>
        <end position="173"/>
    </location>
</feature>
<keyword evidence="3" id="KW-0808">Transferase</keyword>
<name>A0A7I9XY71_9MYCO</name>
<dbReference type="Proteomes" id="UP000465361">
    <property type="component" value="Unassembled WGS sequence"/>
</dbReference>
<dbReference type="RefSeq" id="WP_163757034.1">
    <property type="nucleotide sequence ID" value="NZ_BLKW01000004.1"/>
</dbReference>
<dbReference type="InterPro" id="IPR020616">
    <property type="entry name" value="Thiolase_N"/>
</dbReference>
<dbReference type="Gene3D" id="3.40.47.10">
    <property type="match status" value="1"/>
</dbReference>
<dbReference type="EMBL" id="BLKW01000004">
    <property type="protein sequence ID" value="GFG74759.1"/>
    <property type="molecule type" value="Genomic_DNA"/>
</dbReference>
<dbReference type="AlphaFoldDB" id="A0A7I9XY71"/>
<protein>
    <submittedName>
        <fullName evidence="3">Acetyl-CoA acetyltransferase</fullName>
    </submittedName>
</protein>
<dbReference type="InterPro" id="IPR016039">
    <property type="entry name" value="Thiolase-like"/>
</dbReference>
<dbReference type="CDD" id="cd00829">
    <property type="entry name" value="SCP-x_thiolase"/>
    <property type="match status" value="1"/>
</dbReference>
<evidence type="ECO:0000259" key="1">
    <source>
        <dbReference type="Pfam" id="PF00108"/>
    </source>
</evidence>
<evidence type="ECO:0000259" key="2">
    <source>
        <dbReference type="Pfam" id="PF22691"/>
    </source>
</evidence>
<dbReference type="Pfam" id="PF00108">
    <property type="entry name" value="Thiolase_N"/>
    <property type="match status" value="1"/>
</dbReference>
<evidence type="ECO:0000313" key="3">
    <source>
        <dbReference type="EMBL" id="GFG74759.1"/>
    </source>
</evidence>
<gene>
    <name evidence="3" type="ORF">MBOT_21240</name>
</gene>
<dbReference type="Pfam" id="PF22691">
    <property type="entry name" value="Thiolase_C_1"/>
    <property type="match status" value="1"/>
</dbReference>
<accession>A0A7I9XY71</accession>
<evidence type="ECO:0000313" key="4">
    <source>
        <dbReference type="Proteomes" id="UP000465361"/>
    </source>
</evidence>
<dbReference type="PIRSF" id="PIRSF000429">
    <property type="entry name" value="Ac-CoA_Ac_transf"/>
    <property type="match status" value="1"/>
</dbReference>
<dbReference type="PANTHER" id="PTHR42870">
    <property type="entry name" value="ACETYL-COA C-ACETYLTRANSFERASE"/>
    <property type="match status" value="1"/>
</dbReference>
<dbReference type="PANTHER" id="PTHR42870:SF1">
    <property type="entry name" value="NON-SPECIFIC LIPID-TRANSFER PROTEIN-LIKE 2"/>
    <property type="match status" value="1"/>
</dbReference>
<comment type="caution">
    <text evidence="3">The sequence shown here is derived from an EMBL/GenBank/DDBJ whole genome shotgun (WGS) entry which is preliminary data.</text>
</comment>
<feature type="domain" description="Thiolase C-terminal" evidence="2">
    <location>
        <begin position="255"/>
        <end position="378"/>
    </location>
</feature>
<proteinExistence type="predicted"/>
<keyword evidence="4" id="KW-1185">Reference proteome</keyword>
<organism evidence="3 4">
    <name type="scientific">Mycobacterium botniense</name>
    <dbReference type="NCBI Taxonomy" id="84962"/>
    <lineage>
        <taxon>Bacteria</taxon>
        <taxon>Bacillati</taxon>
        <taxon>Actinomycetota</taxon>
        <taxon>Actinomycetes</taxon>
        <taxon>Mycobacteriales</taxon>
        <taxon>Mycobacteriaceae</taxon>
        <taxon>Mycobacterium</taxon>
    </lineage>
</organism>
<dbReference type="InterPro" id="IPR055140">
    <property type="entry name" value="Thiolase_C_2"/>
</dbReference>
<dbReference type="InterPro" id="IPR002155">
    <property type="entry name" value="Thiolase"/>
</dbReference>
<reference evidence="3 4" key="1">
    <citation type="journal article" date="2019" name="Emerg. Microbes Infect.">
        <title>Comprehensive subspecies identification of 175 nontuberculous mycobacteria species based on 7547 genomic profiles.</title>
        <authorList>
            <person name="Matsumoto Y."/>
            <person name="Kinjo T."/>
            <person name="Motooka D."/>
            <person name="Nabeya D."/>
            <person name="Jung N."/>
            <person name="Uechi K."/>
            <person name="Horii T."/>
            <person name="Iida T."/>
            <person name="Fujita J."/>
            <person name="Nakamura S."/>
        </authorList>
    </citation>
    <scope>NUCLEOTIDE SEQUENCE [LARGE SCALE GENOMIC DNA]</scope>
    <source>
        <strain evidence="3 4">JCM 17322</strain>
    </source>
</reference>
<dbReference type="SUPFAM" id="SSF53901">
    <property type="entry name" value="Thiolase-like"/>
    <property type="match status" value="2"/>
</dbReference>
<sequence>MNDVAIIGVGLHPFGRFDGKSAMEMGAEAIQAALDDACLEWKDIQFGVGGSHEVSNPDAVTRLVGLTGIPFTDVFNACATAATAIQVCAETIRLGKYDIGIAVGMDKHPRGAFTDDPAKLALPAWYAQNGQFITTKFFGMKANRYLHEHGISTQTLAKVAAKNYRNGSLNPNAFRRKPLSEEEILASPVLNYPLTQYMFCAPDEGAAAVVMCCADIAHRFTSKPVYVKAVEIRTRRYGAYEVHATCAPIEEDASPTVYASRAAFEEAGVAPEDVDVIQLQDTDAGAEVIHMAEAGFCADGDQEKLLAEGATEITGALPINTDGGLIANGEPIGASGLRQVHELVRQLRGQAGDRQVGGTPRVGFAQVYGAPGTAAATILAT</sequence>